<dbReference type="OrthoDB" id="9788224at2"/>
<dbReference type="EMBL" id="CP028475">
    <property type="protein sequence ID" value="AVW91962.1"/>
    <property type="molecule type" value="Genomic_DNA"/>
</dbReference>
<dbReference type="SUPFAM" id="SSF51735">
    <property type="entry name" value="NAD(P)-binding Rossmann-fold domains"/>
    <property type="match status" value="1"/>
</dbReference>
<dbReference type="Gene3D" id="3.40.50.720">
    <property type="entry name" value="NAD(P)-binding Rossmann-like Domain"/>
    <property type="match status" value="1"/>
</dbReference>
<dbReference type="GO" id="GO:0016491">
    <property type="term" value="F:oxidoreductase activity"/>
    <property type="evidence" value="ECO:0007669"/>
    <property type="project" value="UniProtKB-KW"/>
</dbReference>
<dbReference type="RefSeq" id="WP_107720387.1">
    <property type="nucleotide sequence ID" value="NZ_CP028475.1"/>
</dbReference>
<dbReference type="KEGG" id="cbak:DA792_13475"/>
<evidence type="ECO:0008006" key="5">
    <source>
        <dbReference type="Google" id="ProtNLM"/>
    </source>
</evidence>
<gene>
    <name evidence="3" type="ORF">DA792_13475</name>
</gene>
<evidence type="ECO:0000256" key="1">
    <source>
        <dbReference type="ARBA" id="ARBA00022857"/>
    </source>
</evidence>
<evidence type="ECO:0000256" key="2">
    <source>
        <dbReference type="ARBA" id="ARBA00023002"/>
    </source>
</evidence>
<reference evidence="3 4" key="1">
    <citation type="submission" date="2018-03" db="EMBL/GenBank/DDBJ databases">
        <title>The Complete Genome of Celeribacter baekdonensis strain LH4, a Thiosulfate-Oxidizing Alphaproteobacterium Isolated from Gulf of Mexico Continental Slope Sediments.</title>
        <authorList>
            <person name="Flood B.E."/>
            <person name="Bailey J.V."/>
            <person name="Leprich D."/>
        </authorList>
    </citation>
    <scope>NUCLEOTIDE SEQUENCE [LARGE SCALE GENOMIC DNA]</scope>
    <source>
        <strain evidence="3 4">LH4</strain>
    </source>
</reference>
<sequence>MGCASARPFFVATKRSRTWSLITCARAAIDSVGGDLAEDLTALLGWEGLLVTFGTATGAPLKLSSGTLITKHITIKGFWGAKVTEMMDPEKRRSLIVELVSLAVQGKLTLDTEAVFPLSEIQNALKAALVPGRKGKVLLRP</sequence>
<dbReference type="InterPro" id="IPR051034">
    <property type="entry name" value="Mito_Enoyl-ACP_Reductase"/>
</dbReference>
<keyword evidence="1" id="KW-0521">NADP</keyword>
<dbReference type="AlphaFoldDB" id="A0A2R4M4I9"/>
<name>A0A2R4M4I9_9RHOB</name>
<proteinExistence type="predicted"/>
<organism evidence="3 4">
    <name type="scientific">Celeribacter baekdonensis</name>
    <dbReference type="NCBI Taxonomy" id="875171"/>
    <lineage>
        <taxon>Bacteria</taxon>
        <taxon>Pseudomonadati</taxon>
        <taxon>Pseudomonadota</taxon>
        <taxon>Alphaproteobacteria</taxon>
        <taxon>Rhodobacterales</taxon>
        <taxon>Roseobacteraceae</taxon>
        <taxon>Celeribacter</taxon>
    </lineage>
</organism>
<evidence type="ECO:0000313" key="4">
    <source>
        <dbReference type="Proteomes" id="UP000241447"/>
    </source>
</evidence>
<protein>
    <recommendedName>
        <fullName evidence="5">Zinc-binding dehydrogenase</fullName>
    </recommendedName>
</protein>
<dbReference type="PANTHER" id="PTHR43981">
    <property type="entry name" value="ENOYL-[ACYL-CARRIER-PROTEIN] REDUCTASE, MITOCHONDRIAL"/>
    <property type="match status" value="1"/>
</dbReference>
<accession>A0A2R4M4I9</accession>
<evidence type="ECO:0000313" key="3">
    <source>
        <dbReference type="EMBL" id="AVW91962.1"/>
    </source>
</evidence>
<keyword evidence="2" id="KW-0560">Oxidoreductase</keyword>
<dbReference type="Proteomes" id="UP000241447">
    <property type="component" value="Chromosome"/>
</dbReference>
<dbReference type="Gene3D" id="3.90.180.10">
    <property type="entry name" value="Medium-chain alcohol dehydrogenases, catalytic domain"/>
    <property type="match status" value="1"/>
</dbReference>
<dbReference type="PANTHER" id="PTHR43981:SF2">
    <property type="entry name" value="ENOYL-[ACYL-CARRIER-PROTEIN] REDUCTASE, MITOCHONDRIAL"/>
    <property type="match status" value="1"/>
</dbReference>
<dbReference type="InterPro" id="IPR036291">
    <property type="entry name" value="NAD(P)-bd_dom_sf"/>
</dbReference>
<dbReference type="GO" id="GO:0006631">
    <property type="term" value="P:fatty acid metabolic process"/>
    <property type="evidence" value="ECO:0007669"/>
    <property type="project" value="TreeGrafter"/>
</dbReference>